<reference evidence="1" key="2">
    <citation type="journal article" date="2022" name="Res Sq">
        <title>Comparative Genomics Reveals Insights into the Divergent Evolution of Astigmatic Mites and Household Pest Adaptations.</title>
        <authorList>
            <person name="Xiong Q."/>
            <person name="Wan A.T.-Y."/>
            <person name="Liu X.-Y."/>
            <person name="Fung C.S.-H."/>
            <person name="Xiao X."/>
            <person name="Malainual N."/>
            <person name="Hou J."/>
            <person name="Wang L."/>
            <person name="Wang M."/>
            <person name="Yang K."/>
            <person name="Cui Y."/>
            <person name="Leung E."/>
            <person name="Nong W."/>
            <person name="Shin S.-K."/>
            <person name="Au S."/>
            <person name="Jeong K.Y."/>
            <person name="Chew F.T."/>
            <person name="Hui J."/>
            <person name="Leung T.F."/>
            <person name="Tungtrongchitr A."/>
            <person name="Zhong N."/>
            <person name="Liu Z."/>
            <person name="Tsui S."/>
        </authorList>
    </citation>
    <scope>NUCLEOTIDE SEQUENCE</scope>
    <source>
        <strain evidence="1">Derf</strain>
        <tissue evidence="1">Whole organism</tissue>
    </source>
</reference>
<name>A0A922L8T2_DERFA</name>
<gene>
    <name evidence="1" type="ORF">DERF_001584</name>
</gene>
<keyword evidence="2" id="KW-1185">Reference proteome</keyword>
<dbReference type="Proteomes" id="UP000790347">
    <property type="component" value="Unassembled WGS sequence"/>
</dbReference>
<evidence type="ECO:0000313" key="2">
    <source>
        <dbReference type="Proteomes" id="UP000790347"/>
    </source>
</evidence>
<evidence type="ECO:0000313" key="1">
    <source>
        <dbReference type="EMBL" id="KAH9527576.1"/>
    </source>
</evidence>
<proteinExistence type="predicted"/>
<dbReference type="AlphaFoldDB" id="A0A922L8T2"/>
<organism evidence="1 2">
    <name type="scientific">Dermatophagoides farinae</name>
    <name type="common">American house dust mite</name>
    <dbReference type="NCBI Taxonomy" id="6954"/>
    <lineage>
        <taxon>Eukaryota</taxon>
        <taxon>Metazoa</taxon>
        <taxon>Ecdysozoa</taxon>
        <taxon>Arthropoda</taxon>
        <taxon>Chelicerata</taxon>
        <taxon>Arachnida</taxon>
        <taxon>Acari</taxon>
        <taxon>Acariformes</taxon>
        <taxon>Sarcoptiformes</taxon>
        <taxon>Astigmata</taxon>
        <taxon>Psoroptidia</taxon>
        <taxon>Analgoidea</taxon>
        <taxon>Pyroglyphidae</taxon>
        <taxon>Dermatophagoidinae</taxon>
        <taxon>Dermatophagoides</taxon>
    </lineage>
</organism>
<sequence>MFFLSIIIIFLVRDLIEKLWVRWTNDFLNLSASVFVLVVYVDKYRCGIGGGGGDDDTKSSGFFHSHKNLLSNTGKKIFFYSFPKKFYLIIIFLFFN</sequence>
<dbReference type="EMBL" id="ASGP02000001">
    <property type="protein sequence ID" value="KAH9527576.1"/>
    <property type="molecule type" value="Genomic_DNA"/>
</dbReference>
<accession>A0A922L8T2</accession>
<comment type="caution">
    <text evidence="1">The sequence shown here is derived from an EMBL/GenBank/DDBJ whole genome shotgun (WGS) entry which is preliminary data.</text>
</comment>
<protein>
    <submittedName>
        <fullName evidence="1">Uncharacterized protein</fullName>
    </submittedName>
</protein>
<reference evidence="1" key="1">
    <citation type="submission" date="2013-05" db="EMBL/GenBank/DDBJ databases">
        <authorList>
            <person name="Yim A.K.Y."/>
            <person name="Chan T.F."/>
            <person name="Ji K.M."/>
            <person name="Liu X.Y."/>
            <person name="Zhou J.W."/>
            <person name="Li R.Q."/>
            <person name="Yang K.Y."/>
            <person name="Li J."/>
            <person name="Li M."/>
            <person name="Law P.T.W."/>
            <person name="Wu Y.L."/>
            <person name="Cai Z.L."/>
            <person name="Qin H."/>
            <person name="Bao Y."/>
            <person name="Leung R.K.K."/>
            <person name="Ng P.K.S."/>
            <person name="Zou J."/>
            <person name="Zhong X.J."/>
            <person name="Ran P.X."/>
            <person name="Zhong N.S."/>
            <person name="Liu Z.G."/>
            <person name="Tsui S.K.W."/>
        </authorList>
    </citation>
    <scope>NUCLEOTIDE SEQUENCE</scope>
    <source>
        <strain evidence="1">Derf</strain>
        <tissue evidence="1">Whole organism</tissue>
    </source>
</reference>